<reference evidence="2 3" key="1">
    <citation type="submission" date="2016-08" db="EMBL/GenBank/DDBJ databases">
        <title>Genome of Bacillus solimangrovi GH2-4.</title>
        <authorList>
            <person name="Lim S."/>
            <person name="Kim B.-C."/>
        </authorList>
    </citation>
    <scope>NUCLEOTIDE SEQUENCE [LARGE SCALE GENOMIC DNA]</scope>
    <source>
        <strain evidence="2 3">GH2-4</strain>
    </source>
</reference>
<dbReference type="Proteomes" id="UP000095209">
    <property type="component" value="Unassembled WGS sequence"/>
</dbReference>
<dbReference type="AlphaFoldDB" id="A0A1E5LB45"/>
<dbReference type="PANTHER" id="PTHR38032">
    <property type="entry name" value="POLYMERASE-RELATED"/>
    <property type="match status" value="1"/>
</dbReference>
<dbReference type="InterPro" id="IPR016098">
    <property type="entry name" value="CAP/MinC_C"/>
</dbReference>
<sequence>MKAALRLKSSQYPEDNFPSDAEVIHYLNEQKINTGIDDEAIFKWCEDEHRDNEIIVANGIVPIHGKNGYLKSNLLSEDEKKKDSDSIESLNLRDVLHIPSVHAGQKIASIIPPVNGVEGKNVYGVTVPAKPGKPYRLRPGKNIEMENNAIYATIDGQIHFGERIINVFPSYEVSGDLDMKTGNIDFVGNVVIRGNVPTGYVIKAKGDIKIFGLVEGAELNAEGSILVTGGIAAANKGEVHAGVDIHASYINQANVHAAHNIIVQSSIFHSQCIAGDEVLCNEGNIVGGSVSAGKKIIANNIGNRMNTHTDLYLGMNETLLLRQKETEKLLSETNQTIENLALIEAKLKEKEKKKGLTNAETKLFQRQKQTYHSMIEQQKILEESLHSFKHDSIDFGSILIEVKDSLFPNVIMHFGKYQRNVQVKHSNVQFSLIDKEITFSPLS</sequence>
<dbReference type="InterPro" id="IPR046865">
    <property type="entry name" value="FapA_b_solenoid"/>
</dbReference>
<proteinExistence type="predicted"/>
<dbReference type="STRING" id="1305675.BFG57_06620"/>
<dbReference type="Pfam" id="PF03961">
    <property type="entry name" value="FapA"/>
    <property type="match status" value="1"/>
</dbReference>
<organism evidence="2 3">
    <name type="scientific">Bacillus solimangrovi</name>
    <dbReference type="NCBI Taxonomy" id="1305675"/>
    <lineage>
        <taxon>Bacteria</taxon>
        <taxon>Bacillati</taxon>
        <taxon>Bacillota</taxon>
        <taxon>Bacilli</taxon>
        <taxon>Bacillales</taxon>
        <taxon>Bacillaceae</taxon>
        <taxon>Bacillus</taxon>
    </lineage>
</organism>
<feature type="domain" description="Flagellar Assembly Protein A N-terminal region" evidence="1">
    <location>
        <begin position="1"/>
        <end position="161"/>
    </location>
</feature>
<name>A0A1E5LB45_9BACI</name>
<evidence type="ECO:0000313" key="3">
    <source>
        <dbReference type="Proteomes" id="UP000095209"/>
    </source>
</evidence>
<dbReference type="EMBL" id="MJEH01000063">
    <property type="protein sequence ID" value="OEH91296.1"/>
    <property type="molecule type" value="Genomic_DNA"/>
</dbReference>
<protein>
    <recommendedName>
        <fullName evidence="1">Flagellar Assembly Protein A N-terminal region domain-containing protein</fullName>
    </recommendedName>
</protein>
<dbReference type="InterPro" id="IPR005646">
    <property type="entry name" value="FapA"/>
</dbReference>
<accession>A0A1E5LB45</accession>
<comment type="caution">
    <text evidence="2">The sequence shown here is derived from an EMBL/GenBank/DDBJ whole genome shotgun (WGS) entry which is preliminary data.</text>
</comment>
<dbReference type="Gene3D" id="2.160.20.70">
    <property type="match status" value="1"/>
</dbReference>
<dbReference type="PANTHER" id="PTHR38032:SF1">
    <property type="entry name" value="RNA-BINDING PROTEIN KHPB N-TERMINAL DOMAIN-CONTAINING PROTEIN"/>
    <property type="match status" value="1"/>
</dbReference>
<dbReference type="Pfam" id="PF20250">
    <property type="entry name" value="FapA_N"/>
    <property type="match status" value="1"/>
</dbReference>
<keyword evidence="3" id="KW-1185">Reference proteome</keyword>
<evidence type="ECO:0000259" key="1">
    <source>
        <dbReference type="Pfam" id="PF20250"/>
    </source>
</evidence>
<evidence type="ECO:0000313" key="2">
    <source>
        <dbReference type="EMBL" id="OEH91296.1"/>
    </source>
</evidence>
<dbReference type="InterPro" id="IPR046866">
    <property type="entry name" value="FapA_N"/>
</dbReference>
<gene>
    <name evidence="2" type="ORF">BFG57_06620</name>
</gene>